<name>A0A4R1G5J4_9PAST</name>
<feature type="transmembrane region" description="Helical" evidence="10">
    <location>
        <begin position="139"/>
        <end position="157"/>
    </location>
</feature>
<dbReference type="RefSeq" id="WP_132688434.1">
    <property type="nucleotide sequence ID" value="NZ_SMFT01000001.1"/>
</dbReference>
<keyword evidence="4" id="KW-0813">Transport</keyword>
<dbReference type="NCBIfam" id="TIGR00974">
    <property type="entry name" value="3a0107s02c"/>
    <property type="match status" value="1"/>
</dbReference>
<feature type="transmembrane region" description="Helical" evidence="10">
    <location>
        <begin position="255"/>
        <end position="278"/>
    </location>
</feature>
<dbReference type="InterPro" id="IPR051408">
    <property type="entry name" value="Phosphate_transprt_permease"/>
</dbReference>
<sequence>MFQVHHRLFYCRKIKNILMYALCYGSVIFGLFWLCWIIATLLFKGLPSFSLQTFMLATPSPGEQGGLLNAIVGSGLLLLFALCLSVPIGVLAGTYLAEYGRYSKLASIIRFFNDILLSAPSIVIGLFIYALYVSQVKHYSGWAGSLALAVIAIPIIIRTTDNMLSIVPDPLRESAMALGCGRWRMILTICYRSAQKGILTGILLAVARLSGETAPLLFTALSNQFMSFNMNAPIANLPVVIYQYAASPFDDWNKLAWAGATCITLFVLSITLATRLLFKQNTMK</sequence>
<dbReference type="Gene3D" id="1.10.3720.10">
    <property type="entry name" value="MetI-like"/>
    <property type="match status" value="1"/>
</dbReference>
<feature type="transmembrane region" description="Helical" evidence="10">
    <location>
        <begin position="108"/>
        <end position="133"/>
    </location>
</feature>
<evidence type="ECO:0000256" key="6">
    <source>
        <dbReference type="ARBA" id="ARBA00022592"/>
    </source>
</evidence>
<evidence type="ECO:0000256" key="7">
    <source>
        <dbReference type="ARBA" id="ARBA00022692"/>
    </source>
</evidence>
<evidence type="ECO:0000256" key="5">
    <source>
        <dbReference type="ARBA" id="ARBA00022475"/>
    </source>
</evidence>
<keyword evidence="5 10" id="KW-1003">Cell membrane</keyword>
<accession>A0A4R1G5J4</accession>
<dbReference type="InterPro" id="IPR035906">
    <property type="entry name" value="MetI-like_sf"/>
</dbReference>
<protein>
    <recommendedName>
        <fullName evidence="3 10">Phosphate transport system permease protein PstA</fullName>
    </recommendedName>
</protein>
<keyword evidence="13" id="KW-1185">Reference proteome</keyword>
<evidence type="ECO:0000256" key="3">
    <source>
        <dbReference type="ARBA" id="ARBA00016864"/>
    </source>
</evidence>
<evidence type="ECO:0000256" key="8">
    <source>
        <dbReference type="ARBA" id="ARBA00022989"/>
    </source>
</evidence>
<keyword evidence="7 10" id="KW-0812">Transmembrane</keyword>
<feature type="transmembrane region" description="Helical" evidence="10">
    <location>
        <begin position="21"/>
        <end position="46"/>
    </location>
</feature>
<evidence type="ECO:0000259" key="11">
    <source>
        <dbReference type="PROSITE" id="PS50928"/>
    </source>
</evidence>
<evidence type="ECO:0000256" key="2">
    <source>
        <dbReference type="ARBA" id="ARBA00007069"/>
    </source>
</evidence>
<dbReference type="GO" id="GO:0035435">
    <property type="term" value="P:phosphate ion transmembrane transport"/>
    <property type="evidence" value="ECO:0007669"/>
    <property type="project" value="InterPro"/>
</dbReference>
<keyword evidence="9 10" id="KW-0472">Membrane</keyword>
<dbReference type="GO" id="GO:0005886">
    <property type="term" value="C:plasma membrane"/>
    <property type="evidence" value="ECO:0007669"/>
    <property type="project" value="UniProtKB-SubCell"/>
</dbReference>
<comment type="caution">
    <text evidence="12">The sequence shown here is derived from an EMBL/GenBank/DDBJ whole genome shotgun (WGS) entry which is preliminary data.</text>
</comment>
<feature type="domain" description="ABC transmembrane type-1" evidence="11">
    <location>
        <begin position="71"/>
        <end position="278"/>
    </location>
</feature>
<dbReference type="PANTHER" id="PTHR42922:SF1">
    <property type="entry name" value="PHOSPHATE TRANSPORT SYSTEM PERMEASE PROTEIN PSTA"/>
    <property type="match status" value="1"/>
</dbReference>
<dbReference type="Pfam" id="PF00528">
    <property type="entry name" value="BPD_transp_1"/>
    <property type="match status" value="1"/>
</dbReference>
<dbReference type="InterPro" id="IPR005672">
    <property type="entry name" value="Phosphate_PstA"/>
</dbReference>
<evidence type="ECO:0000313" key="13">
    <source>
        <dbReference type="Proteomes" id="UP000294702"/>
    </source>
</evidence>
<dbReference type="AlphaFoldDB" id="A0A4R1G5J4"/>
<reference evidence="12 13" key="1">
    <citation type="submission" date="2019-03" db="EMBL/GenBank/DDBJ databases">
        <title>Genomic Encyclopedia of Type Strains, Phase IV (KMG-IV): sequencing the most valuable type-strain genomes for metagenomic binning, comparative biology and taxonomic classification.</title>
        <authorList>
            <person name="Goeker M."/>
        </authorList>
    </citation>
    <scope>NUCLEOTIDE SEQUENCE [LARGE SCALE GENOMIC DNA]</scope>
    <source>
        <strain evidence="12 13">DSM 15534</strain>
    </source>
</reference>
<gene>
    <name evidence="12" type="ORF">EV694_0386</name>
</gene>
<evidence type="ECO:0000313" key="12">
    <source>
        <dbReference type="EMBL" id="TCK01760.1"/>
    </source>
</evidence>
<proteinExistence type="inferred from homology"/>
<dbReference type="PROSITE" id="PS50928">
    <property type="entry name" value="ABC_TM1"/>
    <property type="match status" value="1"/>
</dbReference>
<dbReference type="CDD" id="cd06261">
    <property type="entry name" value="TM_PBP2"/>
    <property type="match status" value="1"/>
</dbReference>
<comment type="subcellular location">
    <subcellularLocation>
        <location evidence="10">Cell inner membrane</location>
        <topology evidence="10">Multi-pass membrane protein</topology>
    </subcellularLocation>
    <subcellularLocation>
        <location evidence="1">Cell membrane</location>
        <topology evidence="1">Multi-pass membrane protein</topology>
    </subcellularLocation>
</comment>
<evidence type="ECO:0000256" key="1">
    <source>
        <dbReference type="ARBA" id="ARBA00004651"/>
    </source>
</evidence>
<comment type="similarity">
    <text evidence="2 10">Belongs to the binding-protein-dependent transport system permease family. CysTW subfamily.</text>
</comment>
<feature type="transmembrane region" description="Helical" evidence="10">
    <location>
        <begin position="66"/>
        <end position="96"/>
    </location>
</feature>
<organism evidence="12 13">
    <name type="scientific">Volucribacter psittacicida</name>
    <dbReference type="NCBI Taxonomy" id="203482"/>
    <lineage>
        <taxon>Bacteria</taxon>
        <taxon>Pseudomonadati</taxon>
        <taxon>Pseudomonadota</taxon>
        <taxon>Gammaproteobacteria</taxon>
        <taxon>Pasteurellales</taxon>
        <taxon>Pasteurellaceae</taxon>
        <taxon>Volucribacter</taxon>
    </lineage>
</organism>
<evidence type="ECO:0000256" key="10">
    <source>
        <dbReference type="RuleBase" id="RU363043"/>
    </source>
</evidence>
<evidence type="ECO:0000256" key="4">
    <source>
        <dbReference type="ARBA" id="ARBA00022448"/>
    </source>
</evidence>
<dbReference type="OrthoDB" id="9775069at2"/>
<dbReference type="PANTHER" id="PTHR42922">
    <property type="entry name" value="PHOSPHATE TRANSPORT SYSTEM PERMEASE PROTEIN PSTA"/>
    <property type="match status" value="1"/>
</dbReference>
<feature type="transmembrane region" description="Helical" evidence="10">
    <location>
        <begin position="198"/>
        <end position="221"/>
    </location>
</feature>
<keyword evidence="6" id="KW-0592">Phosphate transport</keyword>
<keyword evidence="8 10" id="KW-1133">Transmembrane helix</keyword>
<dbReference type="Proteomes" id="UP000294702">
    <property type="component" value="Unassembled WGS sequence"/>
</dbReference>
<dbReference type="SUPFAM" id="SSF161098">
    <property type="entry name" value="MetI-like"/>
    <property type="match status" value="1"/>
</dbReference>
<evidence type="ECO:0000256" key="9">
    <source>
        <dbReference type="ARBA" id="ARBA00023136"/>
    </source>
</evidence>
<dbReference type="EMBL" id="SMFT01000001">
    <property type="protein sequence ID" value="TCK01760.1"/>
    <property type="molecule type" value="Genomic_DNA"/>
</dbReference>
<dbReference type="GO" id="GO:0005315">
    <property type="term" value="F:phosphate transmembrane transporter activity"/>
    <property type="evidence" value="ECO:0007669"/>
    <property type="project" value="InterPro"/>
</dbReference>
<dbReference type="InterPro" id="IPR000515">
    <property type="entry name" value="MetI-like"/>
</dbReference>